<gene>
    <name evidence="7" type="ORF">SteCoe_36501</name>
</gene>
<dbReference type="InterPro" id="IPR013083">
    <property type="entry name" value="Znf_RING/FYVE/PHD"/>
</dbReference>
<feature type="coiled-coil region" evidence="5">
    <location>
        <begin position="169"/>
        <end position="213"/>
    </location>
</feature>
<dbReference type="SUPFAM" id="SSF57850">
    <property type="entry name" value="RING/U-box"/>
    <property type="match status" value="1"/>
</dbReference>
<dbReference type="OrthoDB" id="313168at2759"/>
<feature type="domain" description="RING-type" evidence="6">
    <location>
        <begin position="7"/>
        <end position="45"/>
    </location>
</feature>
<dbReference type="GO" id="GO:0008270">
    <property type="term" value="F:zinc ion binding"/>
    <property type="evidence" value="ECO:0007669"/>
    <property type="project" value="UniProtKB-KW"/>
</dbReference>
<dbReference type="Gene3D" id="3.30.40.10">
    <property type="entry name" value="Zinc/RING finger domain, C3HC4 (zinc finger)"/>
    <property type="match status" value="1"/>
</dbReference>
<evidence type="ECO:0000256" key="1">
    <source>
        <dbReference type="ARBA" id="ARBA00022723"/>
    </source>
</evidence>
<dbReference type="Proteomes" id="UP000187209">
    <property type="component" value="Unassembled WGS sequence"/>
</dbReference>
<keyword evidence="1" id="KW-0479">Metal-binding</keyword>
<evidence type="ECO:0000313" key="8">
    <source>
        <dbReference type="Proteomes" id="UP000187209"/>
    </source>
</evidence>
<dbReference type="InterPro" id="IPR017907">
    <property type="entry name" value="Znf_RING_CS"/>
</dbReference>
<dbReference type="Pfam" id="PF00097">
    <property type="entry name" value="zf-C3HC4"/>
    <property type="match status" value="1"/>
</dbReference>
<dbReference type="GO" id="GO:0004842">
    <property type="term" value="F:ubiquitin-protein transferase activity"/>
    <property type="evidence" value="ECO:0007669"/>
    <property type="project" value="InterPro"/>
</dbReference>
<evidence type="ECO:0000256" key="4">
    <source>
        <dbReference type="PROSITE-ProRule" id="PRU00175"/>
    </source>
</evidence>
<dbReference type="InterPro" id="IPR018957">
    <property type="entry name" value="Znf_C3HC4_RING-type"/>
</dbReference>
<protein>
    <recommendedName>
        <fullName evidence="6">RING-type domain-containing protein</fullName>
    </recommendedName>
</protein>
<dbReference type="AlphaFoldDB" id="A0A1R2AQ01"/>
<comment type="caution">
    <text evidence="7">The sequence shown here is derived from an EMBL/GenBank/DDBJ whole genome shotgun (WGS) entry which is preliminary data.</text>
</comment>
<evidence type="ECO:0000313" key="7">
    <source>
        <dbReference type="EMBL" id="OMJ66602.1"/>
    </source>
</evidence>
<sequence>MKYNVKCGICGDEFREPCIVQCGHSFCKACITSHVSKREYTCPVCGQGLNKTPKNFTIKNIALRLLLSKYINKKYKLKLLINKNDTLIEETEKLKNEFSLEHQKTTNLKVKVLDCEQNHTDFASLIRENNEIRQTMHSLGLLKAQNGDFRKITKSENSKSPRIAKKHDLENVAQENAALQLKLKSFEMDKEKLTELQQSLEELKAKYKAMTIDLEKRTSLINALTHENVLLKAKIKSQKSQNEIINREKRTVDNENSQLKINLTDYDKKISENSAFSGEIKNLKALIKNYEIEIDNLNRIRQNNLSDIEKLKEKAQKANIKISEFSPFIKENTALQEKISKTETDKQNLTGQLGTKNKIIEDLNQKLENSKQNERNLIRDNENLQKEIKTLKLIIKQSEIMEKTRAEHTINDTNLDFTTKSRIIDSFDGEKLPKITSKKKFIDKDNDEIKKAIDEQNLSNRGPGLNKYRINLTNSTARFILNSPKKIHDFIGK</sequence>
<dbReference type="SMART" id="SM00504">
    <property type="entry name" value="Ubox"/>
    <property type="match status" value="1"/>
</dbReference>
<evidence type="ECO:0000259" key="6">
    <source>
        <dbReference type="PROSITE" id="PS50089"/>
    </source>
</evidence>
<dbReference type="InterPro" id="IPR001841">
    <property type="entry name" value="Znf_RING"/>
</dbReference>
<keyword evidence="8" id="KW-1185">Reference proteome</keyword>
<keyword evidence="2 4" id="KW-0863">Zinc-finger</keyword>
<feature type="coiled-coil region" evidence="5">
    <location>
        <begin position="273"/>
        <end position="401"/>
    </location>
</feature>
<dbReference type="CDD" id="cd16449">
    <property type="entry name" value="RING-HC"/>
    <property type="match status" value="1"/>
</dbReference>
<keyword evidence="5" id="KW-0175">Coiled coil</keyword>
<proteinExistence type="predicted"/>
<name>A0A1R2AQ01_9CILI</name>
<organism evidence="7 8">
    <name type="scientific">Stentor coeruleus</name>
    <dbReference type="NCBI Taxonomy" id="5963"/>
    <lineage>
        <taxon>Eukaryota</taxon>
        <taxon>Sar</taxon>
        <taxon>Alveolata</taxon>
        <taxon>Ciliophora</taxon>
        <taxon>Postciliodesmatophora</taxon>
        <taxon>Heterotrichea</taxon>
        <taxon>Heterotrichida</taxon>
        <taxon>Stentoridae</taxon>
        <taxon>Stentor</taxon>
    </lineage>
</organism>
<dbReference type="EMBL" id="MPUH01001678">
    <property type="protein sequence ID" value="OMJ66602.1"/>
    <property type="molecule type" value="Genomic_DNA"/>
</dbReference>
<dbReference type="SMART" id="SM00184">
    <property type="entry name" value="RING"/>
    <property type="match status" value="1"/>
</dbReference>
<dbReference type="PROSITE" id="PS50089">
    <property type="entry name" value="ZF_RING_2"/>
    <property type="match status" value="1"/>
</dbReference>
<evidence type="ECO:0000256" key="3">
    <source>
        <dbReference type="ARBA" id="ARBA00022833"/>
    </source>
</evidence>
<dbReference type="PROSITE" id="PS00518">
    <property type="entry name" value="ZF_RING_1"/>
    <property type="match status" value="1"/>
</dbReference>
<evidence type="ECO:0000256" key="2">
    <source>
        <dbReference type="ARBA" id="ARBA00022771"/>
    </source>
</evidence>
<dbReference type="InterPro" id="IPR003613">
    <property type="entry name" value="Ubox_domain"/>
</dbReference>
<accession>A0A1R2AQ01</accession>
<keyword evidence="3" id="KW-0862">Zinc</keyword>
<evidence type="ECO:0000256" key="5">
    <source>
        <dbReference type="SAM" id="Coils"/>
    </source>
</evidence>
<reference evidence="7 8" key="1">
    <citation type="submission" date="2016-11" db="EMBL/GenBank/DDBJ databases">
        <title>The macronuclear genome of Stentor coeruleus: a giant cell with tiny introns.</title>
        <authorList>
            <person name="Slabodnick M."/>
            <person name="Ruby J.G."/>
            <person name="Reiff S.B."/>
            <person name="Swart E.C."/>
            <person name="Gosai S."/>
            <person name="Prabakaran S."/>
            <person name="Witkowska E."/>
            <person name="Larue G.E."/>
            <person name="Fisher S."/>
            <person name="Freeman R.M."/>
            <person name="Gunawardena J."/>
            <person name="Chu W."/>
            <person name="Stover N.A."/>
            <person name="Gregory B.D."/>
            <person name="Nowacki M."/>
            <person name="Derisi J."/>
            <person name="Roy S.W."/>
            <person name="Marshall W.F."/>
            <person name="Sood P."/>
        </authorList>
    </citation>
    <scope>NUCLEOTIDE SEQUENCE [LARGE SCALE GENOMIC DNA]</scope>
    <source>
        <strain evidence="7">WM001</strain>
    </source>
</reference>
<dbReference type="GO" id="GO:0016567">
    <property type="term" value="P:protein ubiquitination"/>
    <property type="evidence" value="ECO:0007669"/>
    <property type="project" value="InterPro"/>
</dbReference>